<feature type="transmembrane region" description="Helical" evidence="2">
    <location>
        <begin position="235"/>
        <end position="258"/>
    </location>
</feature>
<keyword evidence="2" id="KW-1133">Transmembrane helix</keyword>
<evidence type="ECO:0000256" key="2">
    <source>
        <dbReference type="SAM" id="Phobius"/>
    </source>
</evidence>
<dbReference type="AlphaFoldDB" id="A0A9P7DQP5"/>
<feature type="compositionally biased region" description="Basic residues" evidence="1">
    <location>
        <begin position="34"/>
        <end position="48"/>
    </location>
</feature>
<gene>
    <name evidence="3" type="ORF">HD556DRAFT_1304816</name>
</gene>
<feature type="compositionally biased region" description="Basic and acidic residues" evidence="1">
    <location>
        <begin position="49"/>
        <end position="61"/>
    </location>
</feature>
<dbReference type="EMBL" id="JABBWE010000008">
    <property type="protein sequence ID" value="KAG1800819.1"/>
    <property type="molecule type" value="Genomic_DNA"/>
</dbReference>
<protein>
    <submittedName>
        <fullName evidence="3">Uncharacterized protein</fullName>
    </submittedName>
</protein>
<organism evidence="3 4">
    <name type="scientific">Suillus plorans</name>
    <dbReference type="NCBI Taxonomy" id="116603"/>
    <lineage>
        <taxon>Eukaryota</taxon>
        <taxon>Fungi</taxon>
        <taxon>Dikarya</taxon>
        <taxon>Basidiomycota</taxon>
        <taxon>Agaricomycotina</taxon>
        <taxon>Agaricomycetes</taxon>
        <taxon>Agaricomycetidae</taxon>
        <taxon>Boletales</taxon>
        <taxon>Suillineae</taxon>
        <taxon>Suillaceae</taxon>
        <taxon>Suillus</taxon>
    </lineage>
</organism>
<feature type="region of interest" description="Disordered" evidence="1">
    <location>
        <begin position="123"/>
        <end position="170"/>
    </location>
</feature>
<evidence type="ECO:0000313" key="3">
    <source>
        <dbReference type="EMBL" id="KAG1800819.1"/>
    </source>
</evidence>
<dbReference type="Proteomes" id="UP000719766">
    <property type="component" value="Unassembled WGS sequence"/>
</dbReference>
<sequence length="265" mass="28927">MPLIGHGPSVNDMVVDDPAPPRISKQTPGPRRERSSHHGRGYRHRGGRRGHDLPPRARESNSDAMSAFTRFFRAEAQASEYPSGPRIPAGAYFARRYPLEELAIRKEAHAFDQLLRAERSARTREFSPYRPGGRNIKLDNRHPPQGHPFRNEQTRRPPRHTSGRAPRNGPTTAAQVIAEVTNNAAAILAPSPAPAVVIPDPGPDVEEIIAAAEQLDLEQSGHLLDITPDDVFGRYIPVGLLLVNTLTLLVLIAAFASVSEGASPA</sequence>
<comment type="caution">
    <text evidence="3">The sequence shown here is derived from an EMBL/GenBank/DDBJ whole genome shotgun (WGS) entry which is preliminary data.</text>
</comment>
<accession>A0A9P7DQP5</accession>
<keyword evidence="4" id="KW-1185">Reference proteome</keyword>
<dbReference type="OrthoDB" id="2690533at2759"/>
<name>A0A9P7DQP5_9AGAM</name>
<proteinExistence type="predicted"/>
<dbReference type="RefSeq" id="XP_041164561.1">
    <property type="nucleotide sequence ID" value="XM_041299705.1"/>
</dbReference>
<keyword evidence="2" id="KW-0812">Transmembrane</keyword>
<keyword evidence="2" id="KW-0472">Membrane</keyword>
<dbReference type="GeneID" id="64593469"/>
<evidence type="ECO:0000313" key="4">
    <source>
        <dbReference type="Proteomes" id="UP000719766"/>
    </source>
</evidence>
<reference evidence="3" key="1">
    <citation type="journal article" date="2020" name="New Phytol.">
        <title>Comparative genomics reveals dynamic genome evolution in host specialist ectomycorrhizal fungi.</title>
        <authorList>
            <person name="Lofgren L.A."/>
            <person name="Nguyen N.H."/>
            <person name="Vilgalys R."/>
            <person name="Ruytinx J."/>
            <person name="Liao H.L."/>
            <person name="Branco S."/>
            <person name="Kuo A."/>
            <person name="LaButti K."/>
            <person name="Lipzen A."/>
            <person name="Andreopoulos W."/>
            <person name="Pangilinan J."/>
            <person name="Riley R."/>
            <person name="Hundley H."/>
            <person name="Na H."/>
            <person name="Barry K."/>
            <person name="Grigoriev I.V."/>
            <person name="Stajich J.E."/>
            <person name="Kennedy P.G."/>
        </authorList>
    </citation>
    <scope>NUCLEOTIDE SEQUENCE</scope>
    <source>
        <strain evidence="3">S12</strain>
    </source>
</reference>
<feature type="region of interest" description="Disordered" evidence="1">
    <location>
        <begin position="1"/>
        <end position="62"/>
    </location>
</feature>
<evidence type="ECO:0000256" key="1">
    <source>
        <dbReference type="SAM" id="MobiDB-lite"/>
    </source>
</evidence>